<dbReference type="SUPFAM" id="SSF110857">
    <property type="entry name" value="Gamma-glutamyl cyclotransferase-like"/>
    <property type="match status" value="1"/>
</dbReference>
<keyword evidence="4" id="KW-1185">Reference proteome</keyword>
<proteinExistence type="predicted"/>
<dbReference type="EMBL" id="JBBEGL010000001">
    <property type="protein sequence ID" value="MEJ2884901.1"/>
    <property type="molecule type" value="Genomic_DNA"/>
</dbReference>
<sequence>MTRPRASRSTASGATEVLTAHPDDEYPADPYPGVAPGFSFVHLDAASHRLEPSDRAAGWTVDGEDLDRWLAGRGAVPMTGRVPVLAFGSNRCPGKLTWLREHLGLRGPVVVLRARVEGLAAVWAAGLRARDGARPATLASAPGAVETHAVWMATPDQVAVLDRCEGRGERYDLVRLHTGRVVTEDGARLDGVWTYWAGDPVRAPLLVDGVPVPVATLDQALARDLVGTPAAPTPDLVTVEHGRPDPSSWPDRVFVYGTLLPGRSAWSLMAPHVRGEPLEASLPGRVHDTGLGYPALVRGGPGRARGAVLTLADPPRALPRLDEYEGPDYRRERAVAHTPAGPVPTWVWTWPGPVRGEPLGEAWPATGP</sequence>
<dbReference type="Gene3D" id="3.10.490.10">
    <property type="entry name" value="Gamma-glutamyl cyclotransferase-like"/>
    <property type="match status" value="2"/>
</dbReference>
<dbReference type="InterPro" id="IPR009288">
    <property type="entry name" value="AIG2-like_dom"/>
</dbReference>
<accession>A0ABU8MXQ0</accession>
<gene>
    <name evidence="3" type="ORF">WCD41_00450</name>
</gene>
<reference evidence="3 4" key="1">
    <citation type="submission" date="2024-03" db="EMBL/GenBank/DDBJ databases">
        <title>Actinomycetospora sp. OC33-EN06, a novel actinomycete isolated from wild orchid (Aerides multiflora).</title>
        <authorList>
            <person name="Suriyachadkun C."/>
        </authorList>
    </citation>
    <scope>NUCLEOTIDE SEQUENCE [LARGE SCALE GENOMIC DNA]</scope>
    <source>
        <strain evidence="3 4">OC33-EN06</strain>
    </source>
</reference>
<dbReference type="InterPro" id="IPR013024">
    <property type="entry name" value="GGCT-like"/>
</dbReference>
<name>A0ABU8MXQ0_9PSEU</name>
<feature type="region of interest" description="Disordered" evidence="1">
    <location>
        <begin position="1"/>
        <end position="27"/>
    </location>
</feature>
<evidence type="ECO:0000313" key="4">
    <source>
        <dbReference type="Proteomes" id="UP001370100"/>
    </source>
</evidence>
<comment type="caution">
    <text evidence="3">The sequence shown here is derived from an EMBL/GenBank/DDBJ whole genome shotgun (WGS) entry which is preliminary data.</text>
</comment>
<dbReference type="RefSeq" id="WP_337711400.1">
    <property type="nucleotide sequence ID" value="NZ_JBBEGL010000001.1"/>
</dbReference>
<dbReference type="InterPro" id="IPR036568">
    <property type="entry name" value="GGCT-like_sf"/>
</dbReference>
<evidence type="ECO:0000256" key="1">
    <source>
        <dbReference type="SAM" id="MobiDB-lite"/>
    </source>
</evidence>
<dbReference type="Pfam" id="PF06094">
    <property type="entry name" value="GGACT"/>
    <property type="match status" value="1"/>
</dbReference>
<feature type="domain" description="Gamma-glutamylcyclotransferase AIG2-like" evidence="2">
    <location>
        <begin position="253"/>
        <end position="358"/>
    </location>
</feature>
<dbReference type="CDD" id="cd06661">
    <property type="entry name" value="GGCT_like"/>
    <property type="match status" value="1"/>
</dbReference>
<organism evidence="3 4">
    <name type="scientific">Actinomycetospora aeridis</name>
    <dbReference type="NCBI Taxonomy" id="3129231"/>
    <lineage>
        <taxon>Bacteria</taxon>
        <taxon>Bacillati</taxon>
        <taxon>Actinomycetota</taxon>
        <taxon>Actinomycetes</taxon>
        <taxon>Pseudonocardiales</taxon>
        <taxon>Pseudonocardiaceae</taxon>
        <taxon>Actinomycetospora</taxon>
    </lineage>
</organism>
<evidence type="ECO:0000259" key="2">
    <source>
        <dbReference type="Pfam" id="PF06094"/>
    </source>
</evidence>
<dbReference type="Proteomes" id="UP001370100">
    <property type="component" value="Unassembled WGS sequence"/>
</dbReference>
<protein>
    <submittedName>
        <fullName evidence="3">Gamma-glutamylcyclotransferase</fullName>
    </submittedName>
</protein>
<evidence type="ECO:0000313" key="3">
    <source>
        <dbReference type="EMBL" id="MEJ2884901.1"/>
    </source>
</evidence>